<dbReference type="SUPFAM" id="SSF50129">
    <property type="entry name" value="GroES-like"/>
    <property type="match status" value="1"/>
</dbReference>
<dbReference type="NCBIfam" id="TIGR02823">
    <property type="entry name" value="oxido_YhdH"/>
    <property type="match status" value="1"/>
</dbReference>
<dbReference type="SMART" id="SM00829">
    <property type="entry name" value="PKS_ER"/>
    <property type="match status" value="1"/>
</dbReference>
<accession>A0A3B0CLU7</accession>
<dbReference type="EMBL" id="RBAH01000003">
    <property type="protein sequence ID" value="RKN85841.1"/>
    <property type="molecule type" value="Genomic_DNA"/>
</dbReference>
<dbReference type="RefSeq" id="WP_120746210.1">
    <property type="nucleotide sequence ID" value="NZ_RBAH01000003.1"/>
</dbReference>
<reference evidence="2 3" key="1">
    <citation type="journal article" date="2007" name="Int. J. Syst. Evol. Microbiol.">
        <title>Paenibacillus ginsengarvi sp. nov., isolated from soil from ginseng cultivation.</title>
        <authorList>
            <person name="Yoon M.H."/>
            <person name="Ten L.N."/>
            <person name="Im W.T."/>
        </authorList>
    </citation>
    <scope>NUCLEOTIDE SEQUENCE [LARGE SCALE GENOMIC DNA]</scope>
    <source>
        <strain evidence="2 3">KCTC 13059</strain>
    </source>
</reference>
<proteinExistence type="predicted"/>
<dbReference type="PANTHER" id="PTHR43677">
    <property type="entry name" value="SHORT-CHAIN DEHYDROGENASE/REDUCTASE"/>
    <property type="match status" value="1"/>
</dbReference>
<dbReference type="Gene3D" id="3.90.180.10">
    <property type="entry name" value="Medium-chain alcohol dehydrogenases, catalytic domain"/>
    <property type="match status" value="1"/>
</dbReference>
<evidence type="ECO:0000259" key="1">
    <source>
        <dbReference type="SMART" id="SM00829"/>
    </source>
</evidence>
<dbReference type="InterPro" id="IPR013149">
    <property type="entry name" value="ADH-like_C"/>
</dbReference>
<dbReference type="InterPro" id="IPR036291">
    <property type="entry name" value="NAD(P)-bd_dom_sf"/>
</dbReference>
<name>A0A3B0CLU7_9BACL</name>
<comment type="caution">
    <text evidence="2">The sequence shown here is derived from an EMBL/GenBank/DDBJ whole genome shotgun (WGS) entry which is preliminary data.</text>
</comment>
<dbReference type="OrthoDB" id="9782155at2"/>
<keyword evidence="3" id="KW-1185">Reference proteome</keyword>
<dbReference type="InterPro" id="IPR011032">
    <property type="entry name" value="GroES-like_sf"/>
</dbReference>
<dbReference type="InterPro" id="IPR020843">
    <property type="entry name" value="ER"/>
</dbReference>
<dbReference type="EC" id="1.3.1.95" evidence="2"/>
<sequence length="330" mass="34638">MKSFRALFVDKEGDRCFTQVRTITEKMLPQDEVTIRVAYSGVNYKDGLAVRPDGKIVSRYPFIPGIDLSGTVVRSRDERFREGDRVLVTGYGLGVSHEGGYSELACVPGDWVVPLPEGLSLREAMIVGTAGFTAALSIERLQAHGVLPGSGPVAVAGATGGVGSMAVALLASLGYEVAAGSGKPAAAAYLRELGAASVLSREELAGDAQRPLQKERWAGAVDPVGGAGLAGMLGAVRYGGAVAVSGMAGGASFAASVFPFILRGVSLIGIDSVQCPHDMRVRIWERLSREWRPAGGYEKLVAAEVGLDRVEEPLAAILRGELQGRVLVKM</sequence>
<dbReference type="GO" id="GO:0043957">
    <property type="term" value="F:acryloyl-CoA reductase (NADPH) activity"/>
    <property type="evidence" value="ECO:0007669"/>
    <property type="project" value="TreeGrafter"/>
</dbReference>
<dbReference type="Pfam" id="PF08240">
    <property type="entry name" value="ADH_N"/>
    <property type="match status" value="1"/>
</dbReference>
<dbReference type="Pfam" id="PF00107">
    <property type="entry name" value="ADH_zinc_N"/>
    <property type="match status" value="1"/>
</dbReference>
<organism evidence="2 3">
    <name type="scientific">Paenibacillus ginsengarvi</name>
    <dbReference type="NCBI Taxonomy" id="400777"/>
    <lineage>
        <taxon>Bacteria</taxon>
        <taxon>Bacillati</taxon>
        <taxon>Bacillota</taxon>
        <taxon>Bacilli</taxon>
        <taxon>Bacillales</taxon>
        <taxon>Paenibacillaceae</taxon>
        <taxon>Paenibacillus</taxon>
    </lineage>
</organism>
<dbReference type="InterPro" id="IPR014188">
    <property type="entry name" value="Acrylyl-CoA_reductase_AcuI"/>
</dbReference>
<dbReference type="AlphaFoldDB" id="A0A3B0CLU7"/>
<dbReference type="SUPFAM" id="SSF51735">
    <property type="entry name" value="NAD(P)-binding Rossmann-fold domains"/>
    <property type="match status" value="1"/>
</dbReference>
<feature type="domain" description="Enoyl reductase (ER)" evidence="1">
    <location>
        <begin position="13"/>
        <end position="328"/>
    </location>
</feature>
<dbReference type="Proteomes" id="UP000282311">
    <property type="component" value="Unassembled WGS sequence"/>
</dbReference>
<protein>
    <submittedName>
        <fullName evidence="2">Acryloyl-CoA reductase</fullName>
        <ecNumber evidence="2">1.3.1.95</ecNumber>
    </submittedName>
</protein>
<gene>
    <name evidence="2" type="ORF">D7M11_05775</name>
</gene>
<dbReference type="GO" id="GO:0043958">
    <property type="term" value="F:acryloyl-CoA reductase (NADH) activity"/>
    <property type="evidence" value="ECO:0007669"/>
    <property type="project" value="UniProtKB-EC"/>
</dbReference>
<dbReference type="Gene3D" id="3.40.50.720">
    <property type="entry name" value="NAD(P)-binding Rossmann-like Domain"/>
    <property type="match status" value="1"/>
</dbReference>
<evidence type="ECO:0000313" key="3">
    <source>
        <dbReference type="Proteomes" id="UP000282311"/>
    </source>
</evidence>
<keyword evidence="2" id="KW-0560">Oxidoreductase</keyword>
<evidence type="ECO:0000313" key="2">
    <source>
        <dbReference type="EMBL" id="RKN85841.1"/>
    </source>
</evidence>
<dbReference type="InterPro" id="IPR051397">
    <property type="entry name" value="Zn-ADH-like_protein"/>
</dbReference>
<dbReference type="PANTHER" id="PTHR43677:SF1">
    <property type="entry name" value="ACRYLYL-COA REDUCTASE ACUI-RELATED"/>
    <property type="match status" value="1"/>
</dbReference>
<dbReference type="InterPro" id="IPR013154">
    <property type="entry name" value="ADH-like_N"/>
</dbReference>